<feature type="active site" description="Nucleophile" evidence="8">
    <location>
        <position position="200"/>
    </location>
</feature>
<gene>
    <name evidence="8 9" type="primary">argJ</name>
    <name evidence="9" type="ORF">IAC75_00605</name>
</gene>
<dbReference type="NCBIfam" id="TIGR00120">
    <property type="entry name" value="ArgJ"/>
    <property type="match status" value="1"/>
</dbReference>
<dbReference type="NCBIfam" id="NF003802">
    <property type="entry name" value="PRK05388.1"/>
    <property type="match status" value="1"/>
</dbReference>
<dbReference type="FunFam" id="3.60.70.12:FF:000001">
    <property type="entry name" value="Arginine biosynthesis bifunctional protein ArgJ, chloroplastic"/>
    <property type="match status" value="1"/>
</dbReference>
<reference evidence="9" key="2">
    <citation type="journal article" date="2021" name="PeerJ">
        <title>Extensive microbial diversity within the chicken gut microbiome revealed by metagenomics and culture.</title>
        <authorList>
            <person name="Gilroy R."/>
            <person name="Ravi A."/>
            <person name="Getino M."/>
            <person name="Pursley I."/>
            <person name="Horton D.L."/>
            <person name="Alikhan N.F."/>
            <person name="Baker D."/>
            <person name="Gharbi K."/>
            <person name="Hall N."/>
            <person name="Watson M."/>
            <person name="Adriaenssens E.M."/>
            <person name="Foster-Nyarko E."/>
            <person name="Jarju S."/>
            <person name="Secka A."/>
            <person name="Antonio M."/>
            <person name="Oren A."/>
            <person name="Chaudhuri R.R."/>
            <person name="La Ragione R."/>
            <person name="Hildebrand F."/>
            <person name="Pallen M.J."/>
        </authorList>
    </citation>
    <scope>NUCLEOTIDE SEQUENCE</scope>
    <source>
        <strain evidence="9">10669</strain>
    </source>
</reference>
<evidence type="ECO:0000256" key="1">
    <source>
        <dbReference type="ARBA" id="ARBA00006774"/>
    </source>
</evidence>
<dbReference type="EC" id="2.3.1.35" evidence="8"/>
<dbReference type="HAMAP" id="MF_01106">
    <property type="entry name" value="ArgJ"/>
    <property type="match status" value="1"/>
</dbReference>
<feature type="binding site" evidence="8">
    <location>
        <position position="200"/>
    </location>
    <ligand>
        <name>substrate</name>
    </ligand>
</feature>
<comment type="catalytic activity">
    <reaction evidence="8">
        <text>L-glutamate + acetyl-CoA = N-acetyl-L-glutamate + CoA + H(+)</text>
        <dbReference type="Rhea" id="RHEA:24292"/>
        <dbReference type="ChEBI" id="CHEBI:15378"/>
        <dbReference type="ChEBI" id="CHEBI:29985"/>
        <dbReference type="ChEBI" id="CHEBI:44337"/>
        <dbReference type="ChEBI" id="CHEBI:57287"/>
        <dbReference type="ChEBI" id="CHEBI:57288"/>
        <dbReference type="EC" id="2.3.1.1"/>
    </reaction>
</comment>
<evidence type="ECO:0000313" key="10">
    <source>
        <dbReference type="Proteomes" id="UP000886812"/>
    </source>
</evidence>
<feature type="binding site" evidence="8">
    <location>
        <position position="408"/>
    </location>
    <ligand>
        <name>substrate</name>
    </ligand>
</feature>
<keyword evidence="6 8" id="KW-0068">Autocatalytic cleavage</keyword>
<feature type="site" description="Cleavage; by autolysis" evidence="8">
    <location>
        <begin position="199"/>
        <end position="200"/>
    </location>
</feature>
<proteinExistence type="inferred from homology"/>
<accession>A0A9D1T0P9</accession>
<dbReference type="PANTHER" id="PTHR23100">
    <property type="entry name" value="ARGININE BIOSYNTHESIS BIFUNCTIONAL PROTEIN ARGJ"/>
    <property type="match status" value="1"/>
</dbReference>
<keyword evidence="7 8" id="KW-0012">Acyltransferase</keyword>
<dbReference type="GO" id="GO:0004358">
    <property type="term" value="F:L-glutamate N-acetyltransferase activity, acting on acetyl-L-ornithine as donor"/>
    <property type="evidence" value="ECO:0007669"/>
    <property type="project" value="UniProtKB-UniRule"/>
</dbReference>
<comment type="caution">
    <text evidence="8">Lacks conserved residue(s) required for the propagation of feature annotation.</text>
</comment>
<feature type="binding site" evidence="8">
    <location>
        <position position="189"/>
    </location>
    <ligand>
        <name>substrate</name>
    </ligand>
</feature>
<dbReference type="EC" id="2.3.1.1" evidence="8"/>
<feature type="site" description="Involved in the stabilization of negative charge on the oxyanion by the formation of the oxyanion hole" evidence="8">
    <location>
        <position position="124"/>
    </location>
</feature>
<dbReference type="Gene3D" id="3.60.70.12">
    <property type="entry name" value="L-amino peptidase D-ALA esterase/amidase"/>
    <property type="match status" value="1"/>
</dbReference>
<dbReference type="InterPro" id="IPR002813">
    <property type="entry name" value="Arg_biosynth_ArgJ"/>
</dbReference>
<evidence type="ECO:0000256" key="2">
    <source>
        <dbReference type="ARBA" id="ARBA00011475"/>
    </source>
</evidence>
<keyword evidence="4 8" id="KW-0028">Amino-acid biosynthesis</keyword>
<keyword evidence="3 8" id="KW-0055">Arginine biosynthesis</keyword>
<sequence length="411" mass="43330">MAIEFFDDSNGIADVPGFRTGAAACNLRGNADTARLDVAVIFSEKPCTAAGAFTTNDVKAAPVYVSQAHLRGAAAGTPMRGIVATSGNANACTGEQGMKDAAAMCALAAEACGVSPEQFFVCSTGRIGVNLPMEKMARGIAEAAKNLSRDPAESLRAADAILTSDTRRKTCTAKFSVGGKTVTVAGMAKGAGMIEPGMATMFGLIATDAEIAQPLLQKCLWNAVGQSFNCVTVDGDMSTNDTVLVLADGESGVRVSEDDAGTLALFKEALNAVTFALARKIVGDGEKISRVVTLRVFGARSAADANRIARSIGNSLLVKASWCGGDPNWGRLLCAAGYAKCGIDQTKIDLFYDDVPVFLKGELQAQNEAAWRRVVREKEFEIRMHLNLGVHDYRLISTDLTEAYVDFNKGE</sequence>
<protein>
    <recommendedName>
        <fullName evidence="8">Arginine biosynthesis bifunctional protein ArgJ</fullName>
    </recommendedName>
    <domain>
        <recommendedName>
            <fullName evidence="8">Glutamate N-acetyltransferase</fullName>
            <ecNumber evidence="8">2.3.1.35</ecNumber>
        </recommendedName>
        <alternativeName>
            <fullName evidence="8">Ornithine acetyltransferase</fullName>
            <shortName evidence="8">OATase</shortName>
        </alternativeName>
        <alternativeName>
            <fullName evidence="8">Ornithine transacetylase</fullName>
        </alternativeName>
    </domain>
    <domain>
        <recommendedName>
            <fullName evidence="8">Amino-acid acetyltransferase</fullName>
            <ecNumber evidence="8">2.3.1.1</ecNumber>
        </recommendedName>
        <alternativeName>
            <fullName evidence="8">N-acetylglutamate synthase</fullName>
            <shortName evidence="8">AGSase</shortName>
        </alternativeName>
    </domain>
    <component>
        <recommendedName>
            <fullName evidence="8">Arginine biosynthesis bifunctional protein ArgJ alpha chain</fullName>
        </recommendedName>
    </component>
    <component>
        <recommendedName>
            <fullName evidence="8">Arginine biosynthesis bifunctional protein ArgJ beta chain</fullName>
        </recommendedName>
    </component>
</protein>
<dbReference type="SUPFAM" id="SSF56266">
    <property type="entry name" value="DmpA/ArgJ-like"/>
    <property type="match status" value="1"/>
</dbReference>
<comment type="catalytic activity">
    <reaction evidence="8">
        <text>N(2)-acetyl-L-ornithine + L-glutamate = N-acetyl-L-glutamate + L-ornithine</text>
        <dbReference type="Rhea" id="RHEA:15349"/>
        <dbReference type="ChEBI" id="CHEBI:29985"/>
        <dbReference type="ChEBI" id="CHEBI:44337"/>
        <dbReference type="ChEBI" id="CHEBI:46911"/>
        <dbReference type="ChEBI" id="CHEBI:57805"/>
        <dbReference type="EC" id="2.3.1.35"/>
    </reaction>
</comment>
<dbReference type="GO" id="GO:0004042">
    <property type="term" value="F:L-glutamate N-acetyltransferase activity"/>
    <property type="evidence" value="ECO:0007669"/>
    <property type="project" value="UniProtKB-UniRule"/>
</dbReference>
<evidence type="ECO:0000256" key="4">
    <source>
        <dbReference type="ARBA" id="ARBA00022605"/>
    </source>
</evidence>
<evidence type="ECO:0000256" key="6">
    <source>
        <dbReference type="ARBA" id="ARBA00022813"/>
    </source>
</evidence>
<dbReference type="PANTHER" id="PTHR23100:SF0">
    <property type="entry name" value="ARGININE BIOSYNTHESIS BIFUNCTIONAL PROTEIN ARGJ, MITOCHONDRIAL"/>
    <property type="match status" value="1"/>
</dbReference>
<evidence type="ECO:0000256" key="8">
    <source>
        <dbReference type="HAMAP-Rule" id="MF_01106"/>
    </source>
</evidence>
<dbReference type="EMBL" id="DVOG01000017">
    <property type="protein sequence ID" value="HIV03639.1"/>
    <property type="molecule type" value="Genomic_DNA"/>
</dbReference>
<keyword evidence="8" id="KW-0963">Cytoplasm</keyword>
<dbReference type="Gene3D" id="3.10.20.340">
    <property type="entry name" value="ArgJ beta chain, C-terminal domain"/>
    <property type="match status" value="1"/>
</dbReference>
<feature type="binding site" evidence="8">
    <location>
        <position position="163"/>
    </location>
    <ligand>
        <name>substrate</name>
    </ligand>
</feature>
<evidence type="ECO:0000256" key="7">
    <source>
        <dbReference type="ARBA" id="ARBA00023315"/>
    </source>
</evidence>
<feature type="site" description="Involved in the stabilization of negative charge on the oxyanion by the formation of the oxyanion hole" evidence="8">
    <location>
        <position position="125"/>
    </location>
</feature>
<evidence type="ECO:0000256" key="5">
    <source>
        <dbReference type="ARBA" id="ARBA00022679"/>
    </source>
</evidence>
<keyword evidence="8" id="KW-0511">Multifunctional enzyme</keyword>
<feature type="binding site" evidence="8">
    <location>
        <position position="286"/>
    </location>
    <ligand>
        <name>substrate</name>
    </ligand>
</feature>
<evidence type="ECO:0000256" key="3">
    <source>
        <dbReference type="ARBA" id="ARBA00022571"/>
    </source>
</evidence>
<keyword evidence="5 8" id="KW-0808">Transferase</keyword>
<dbReference type="GO" id="GO:0006526">
    <property type="term" value="P:L-arginine biosynthetic process"/>
    <property type="evidence" value="ECO:0007669"/>
    <property type="project" value="UniProtKB-UniRule"/>
</dbReference>
<comment type="pathway">
    <text evidence="8">Amino-acid biosynthesis; L-arginine biosynthesis; L-ornithine and N-acetyl-L-glutamate from L-glutamate and N(2)-acetyl-L-ornithine (cyclic): step 1/1.</text>
</comment>
<comment type="similarity">
    <text evidence="1 8">Belongs to the ArgJ family.</text>
</comment>
<reference evidence="9" key="1">
    <citation type="submission" date="2020-10" db="EMBL/GenBank/DDBJ databases">
        <authorList>
            <person name="Gilroy R."/>
        </authorList>
    </citation>
    <scope>NUCLEOTIDE SEQUENCE</scope>
    <source>
        <strain evidence="9">10669</strain>
    </source>
</reference>
<dbReference type="GO" id="GO:0006592">
    <property type="term" value="P:ornithine biosynthetic process"/>
    <property type="evidence" value="ECO:0007669"/>
    <property type="project" value="TreeGrafter"/>
</dbReference>
<comment type="subunit">
    <text evidence="2 8">Heterotetramer of two alpha and two beta chains.</text>
</comment>
<comment type="pathway">
    <text evidence="8">Amino-acid biosynthesis; L-arginine biosynthesis; N(2)-acetyl-L-ornithine from L-glutamate: step 1/4.</text>
</comment>
<dbReference type="GO" id="GO:0005737">
    <property type="term" value="C:cytoplasm"/>
    <property type="evidence" value="ECO:0007669"/>
    <property type="project" value="UniProtKB-SubCell"/>
</dbReference>
<dbReference type="AlphaFoldDB" id="A0A9D1T0P9"/>
<evidence type="ECO:0000313" key="9">
    <source>
        <dbReference type="EMBL" id="HIV03639.1"/>
    </source>
</evidence>
<feature type="chain" id="PRO_5039774675" description="Arginine biosynthesis bifunctional protein ArgJ beta chain" evidence="8">
    <location>
        <begin position="200"/>
        <end position="411"/>
    </location>
</feature>
<comment type="caution">
    <text evidence="9">The sequence shown here is derived from an EMBL/GenBank/DDBJ whole genome shotgun (WGS) entry which is preliminary data.</text>
</comment>
<feature type="chain" id="PRO_5039774674" description="Arginine biosynthesis bifunctional protein ArgJ alpha chain" evidence="8">
    <location>
        <begin position="1"/>
        <end position="199"/>
    </location>
</feature>
<dbReference type="InterPro" id="IPR042195">
    <property type="entry name" value="ArgJ_beta_C"/>
</dbReference>
<name>A0A9D1T0P9_9BACT</name>
<dbReference type="CDD" id="cd02152">
    <property type="entry name" value="OAT"/>
    <property type="match status" value="1"/>
</dbReference>
<dbReference type="Proteomes" id="UP000886812">
    <property type="component" value="Unassembled WGS sequence"/>
</dbReference>
<dbReference type="Pfam" id="PF01960">
    <property type="entry name" value="ArgJ"/>
    <property type="match status" value="1"/>
</dbReference>
<dbReference type="InterPro" id="IPR016117">
    <property type="entry name" value="ArgJ-like_dom_sf"/>
</dbReference>
<organism evidence="9 10">
    <name type="scientific">Candidatus Spyradosoma merdigallinarum</name>
    <dbReference type="NCBI Taxonomy" id="2840950"/>
    <lineage>
        <taxon>Bacteria</taxon>
        <taxon>Pseudomonadati</taxon>
        <taxon>Verrucomicrobiota</taxon>
        <taxon>Opitutia</taxon>
        <taxon>Opitutia incertae sedis</taxon>
        <taxon>Candidatus Spyradosoma</taxon>
    </lineage>
</organism>
<comment type="subcellular location">
    <subcellularLocation>
        <location evidence="8">Cytoplasm</location>
    </subcellularLocation>
</comment>
<comment type="function">
    <text evidence="8">Catalyzes two activities which are involved in the cyclic version of arginine biosynthesis: the synthesis of N-acetylglutamate from glutamate and acetyl-CoA as the acetyl donor, and of ornithine by transacetylation between N(2)-acetylornithine and glutamate.</text>
</comment>